<dbReference type="STRING" id="931890.G8JMU1"/>
<dbReference type="GO" id="GO:0006888">
    <property type="term" value="P:endoplasmic reticulum to Golgi vesicle-mediated transport"/>
    <property type="evidence" value="ECO:0007669"/>
    <property type="project" value="EnsemblFungi"/>
</dbReference>
<dbReference type="GO" id="GO:0005484">
    <property type="term" value="F:SNAP receptor activity"/>
    <property type="evidence" value="ECO:0007669"/>
    <property type="project" value="EnsemblFungi"/>
</dbReference>
<comment type="function">
    <text evidence="12">SNARE required for protein transport between the ER and the Golgi complex.</text>
</comment>
<keyword evidence="4 14" id="KW-0812">Transmembrane</keyword>
<evidence type="ECO:0000256" key="6">
    <source>
        <dbReference type="ARBA" id="ARBA00022927"/>
    </source>
</evidence>
<feature type="coiled-coil region" evidence="13">
    <location>
        <begin position="5"/>
        <end position="97"/>
    </location>
</feature>
<dbReference type="FunCoup" id="G8JMU1">
    <property type="interactions" value="67"/>
</dbReference>
<evidence type="ECO:0000256" key="4">
    <source>
        <dbReference type="ARBA" id="ARBA00022692"/>
    </source>
</evidence>
<sequence>MNALYNHAVKQRNLLQRDLEKFERELFTAPISLQGSIATALVSLEKSIDQYKNHLAKFETVLQDDNKEDHIKYQTRLSSLENTLTESKELFHRLRQQYNSSSAREQIFNNATGAAFDEGVTTTNKRSVPSQQQLPMQLDSQRSTIHSSGGLPLYEGLKKEHSIFARTNSQLDTILKMGQESLEDIIEQNHILQQAQRKMVSTLQVLGVSNETIDRISRHVFKDKMIFWIALILMFVGFYYALKLLG</sequence>
<evidence type="ECO:0000256" key="5">
    <source>
        <dbReference type="ARBA" id="ARBA00022892"/>
    </source>
</evidence>
<evidence type="ECO:0000256" key="11">
    <source>
        <dbReference type="ARBA" id="ARBA00040957"/>
    </source>
</evidence>
<proteinExistence type="inferred from homology"/>
<reference evidence="16" key="1">
    <citation type="journal article" date="2012" name="G3 (Bethesda)">
        <title>Pichia sorbitophila, an interspecies yeast hybrid reveals early steps of genome resolution following polyploidization.</title>
        <authorList>
            <person name="Leh Louis V."/>
            <person name="Despons L."/>
            <person name="Friedrich A."/>
            <person name="Martin T."/>
            <person name="Durrens P."/>
            <person name="Casaregola S."/>
            <person name="Neuveglise C."/>
            <person name="Fairhead C."/>
            <person name="Marck C."/>
            <person name="Cruz J.A."/>
            <person name="Straub M.L."/>
            <person name="Kugler V."/>
            <person name="Sacerdot C."/>
            <person name="Uzunov Z."/>
            <person name="Thierry A."/>
            <person name="Weiss S."/>
            <person name="Bleykasten C."/>
            <person name="De Montigny J."/>
            <person name="Jacques N."/>
            <person name="Jung P."/>
            <person name="Lemaire M."/>
            <person name="Mallet S."/>
            <person name="Morel G."/>
            <person name="Richard G.F."/>
            <person name="Sarkar A."/>
            <person name="Savel G."/>
            <person name="Schacherer J."/>
            <person name="Seret M.L."/>
            <person name="Talla E."/>
            <person name="Samson G."/>
            <person name="Jubin C."/>
            <person name="Poulain J."/>
            <person name="Vacherie B."/>
            <person name="Barbe V."/>
            <person name="Pelletier E."/>
            <person name="Sherman D.J."/>
            <person name="Westhof E."/>
            <person name="Weissenbach J."/>
            <person name="Baret P.V."/>
            <person name="Wincker P."/>
            <person name="Gaillardin C."/>
            <person name="Dujon B."/>
            <person name="Souciet J.L."/>
        </authorList>
    </citation>
    <scope>NUCLEOTIDE SEQUENCE [LARGE SCALE GENOMIC DNA]</scope>
    <source>
        <strain evidence="16">CBS 270.75 / DBVPG 7215 / KCTC 17166 / NRRL Y-17582</strain>
    </source>
</reference>
<organism evidence="15 16">
    <name type="scientific">Eremothecium cymbalariae (strain CBS 270.75 / DBVPG 7215 / KCTC 17166 / NRRL Y-17582)</name>
    <name type="common">Yeast</name>
    <dbReference type="NCBI Taxonomy" id="931890"/>
    <lineage>
        <taxon>Eukaryota</taxon>
        <taxon>Fungi</taxon>
        <taxon>Dikarya</taxon>
        <taxon>Ascomycota</taxon>
        <taxon>Saccharomycotina</taxon>
        <taxon>Saccharomycetes</taxon>
        <taxon>Saccharomycetales</taxon>
        <taxon>Saccharomycetaceae</taxon>
        <taxon>Eremothecium</taxon>
    </lineage>
</organism>
<dbReference type="PANTHER" id="PTHR21230">
    <property type="entry name" value="VESICLE TRANSPORT V-SNARE PROTEIN VTI1-RELATED"/>
    <property type="match status" value="1"/>
</dbReference>
<evidence type="ECO:0000256" key="7">
    <source>
        <dbReference type="ARBA" id="ARBA00022989"/>
    </source>
</evidence>
<dbReference type="HOGENOM" id="CLU_078260_1_0_1"/>
<dbReference type="PANTHER" id="PTHR21230:SF1">
    <property type="entry name" value="GOLGI SNAP RECEPTOR COMPLEX MEMBER 2"/>
    <property type="match status" value="1"/>
</dbReference>
<dbReference type="GO" id="GO:0006886">
    <property type="term" value="P:intracellular protein transport"/>
    <property type="evidence" value="ECO:0007669"/>
    <property type="project" value="EnsemblFungi"/>
</dbReference>
<evidence type="ECO:0000256" key="8">
    <source>
        <dbReference type="ARBA" id="ARBA00023034"/>
    </source>
</evidence>
<dbReference type="GO" id="GO:0012507">
    <property type="term" value="C:ER to Golgi transport vesicle membrane"/>
    <property type="evidence" value="ECO:0007669"/>
    <property type="project" value="EnsemblFungi"/>
</dbReference>
<keyword evidence="8" id="KW-0333">Golgi apparatus</keyword>
<evidence type="ECO:0000256" key="12">
    <source>
        <dbReference type="PIRNR" id="PIRNR028865"/>
    </source>
</evidence>
<dbReference type="GO" id="GO:0000149">
    <property type="term" value="F:SNARE binding"/>
    <property type="evidence" value="ECO:0007669"/>
    <property type="project" value="TreeGrafter"/>
</dbReference>
<dbReference type="InterPro" id="IPR027027">
    <property type="entry name" value="GOSR2/Membrin/Bos1"/>
</dbReference>
<gene>
    <name evidence="15" type="ordered locus">Ecym_1536</name>
</gene>
<evidence type="ECO:0000256" key="9">
    <source>
        <dbReference type="ARBA" id="ARBA00023136"/>
    </source>
</evidence>
<dbReference type="GO" id="GO:0000139">
    <property type="term" value="C:Golgi membrane"/>
    <property type="evidence" value="ECO:0007669"/>
    <property type="project" value="UniProtKB-SubCell"/>
</dbReference>
<evidence type="ECO:0000256" key="13">
    <source>
        <dbReference type="SAM" id="Coils"/>
    </source>
</evidence>
<dbReference type="PIRSF" id="PIRSF028865">
    <property type="entry name" value="Membrin-2"/>
    <property type="match status" value="1"/>
</dbReference>
<evidence type="ECO:0000256" key="2">
    <source>
        <dbReference type="ARBA" id="ARBA00004409"/>
    </source>
</evidence>
<comment type="similarity">
    <text evidence="10 12">Belongs to the BOS1 family.</text>
</comment>
<dbReference type="GO" id="GO:0048280">
    <property type="term" value="P:vesicle fusion with Golgi apparatus"/>
    <property type="evidence" value="ECO:0007669"/>
    <property type="project" value="EnsemblFungi"/>
</dbReference>
<keyword evidence="13" id="KW-0175">Coiled coil</keyword>
<dbReference type="KEGG" id="erc:Ecym_1536"/>
<evidence type="ECO:0000256" key="10">
    <source>
        <dbReference type="ARBA" id="ARBA00037983"/>
    </source>
</evidence>
<dbReference type="GO" id="GO:0031201">
    <property type="term" value="C:SNARE complex"/>
    <property type="evidence" value="ECO:0007669"/>
    <property type="project" value="EnsemblFungi"/>
</dbReference>
<evidence type="ECO:0000256" key="14">
    <source>
        <dbReference type="SAM" id="Phobius"/>
    </source>
</evidence>
<dbReference type="InParanoid" id="G8JMU1"/>
<keyword evidence="6 12" id="KW-0653">Protein transport</keyword>
<keyword evidence="16" id="KW-1185">Reference proteome</keyword>
<name>G8JMU1_ERECY</name>
<dbReference type="RefSeq" id="XP_003644573.1">
    <property type="nucleotide sequence ID" value="XM_003644525.1"/>
</dbReference>
<dbReference type="EMBL" id="CP002497">
    <property type="protein sequence ID" value="AET37756.1"/>
    <property type="molecule type" value="Genomic_DNA"/>
</dbReference>
<evidence type="ECO:0000256" key="1">
    <source>
        <dbReference type="ARBA" id="ARBA00004163"/>
    </source>
</evidence>
<evidence type="ECO:0000256" key="3">
    <source>
        <dbReference type="ARBA" id="ARBA00022448"/>
    </source>
</evidence>
<dbReference type="GO" id="GO:0005789">
    <property type="term" value="C:endoplasmic reticulum membrane"/>
    <property type="evidence" value="ECO:0007669"/>
    <property type="project" value="UniProtKB-SubCell"/>
</dbReference>
<evidence type="ECO:0000313" key="16">
    <source>
        <dbReference type="Proteomes" id="UP000006790"/>
    </source>
</evidence>
<keyword evidence="3 12" id="KW-0813">Transport</keyword>
<dbReference type="OrthoDB" id="158360at2759"/>
<evidence type="ECO:0000313" key="15">
    <source>
        <dbReference type="EMBL" id="AET37756.1"/>
    </source>
</evidence>
<keyword evidence="7 14" id="KW-1133">Transmembrane helix</keyword>
<dbReference type="OMA" id="FCWLVIH"/>
<dbReference type="Proteomes" id="UP000006790">
    <property type="component" value="Chromosome 1"/>
</dbReference>
<dbReference type="GeneID" id="11472939"/>
<keyword evidence="5" id="KW-0931">ER-Golgi transport</keyword>
<keyword evidence="9 12" id="KW-0472">Membrane</keyword>
<protein>
    <recommendedName>
        <fullName evidence="11 12">Protein transport protein BOS1</fullName>
    </recommendedName>
</protein>
<feature type="transmembrane region" description="Helical" evidence="14">
    <location>
        <begin position="225"/>
        <end position="242"/>
    </location>
</feature>
<dbReference type="Pfam" id="PF12352">
    <property type="entry name" value="V-SNARE_C"/>
    <property type="match status" value="1"/>
</dbReference>
<comment type="subcellular location">
    <subcellularLocation>
        <location evidence="1">Endoplasmic reticulum membrane</location>
        <topology evidence="1">Single-pass type IV membrane protein</topology>
    </subcellularLocation>
    <subcellularLocation>
        <location evidence="2">Golgi apparatus membrane</location>
        <topology evidence="2">Single-pass type IV membrane protein</topology>
    </subcellularLocation>
</comment>
<accession>G8JMU1</accession>
<dbReference type="GO" id="GO:0031902">
    <property type="term" value="C:late endosome membrane"/>
    <property type="evidence" value="ECO:0007669"/>
    <property type="project" value="TreeGrafter"/>
</dbReference>
<dbReference type="AlphaFoldDB" id="G8JMU1"/>
<dbReference type="eggNOG" id="KOG3251">
    <property type="taxonomic scope" value="Eukaryota"/>
</dbReference>